<feature type="compositionally biased region" description="Low complexity" evidence="1">
    <location>
        <begin position="156"/>
        <end position="165"/>
    </location>
</feature>
<evidence type="ECO:0000256" key="1">
    <source>
        <dbReference type="SAM" id="MobiDB-lite"/>
    </source>
</evidence>
<gene>
    <name evidence="2" type="ORF">THAPSDRAFT_8636</name>
</gene>
<evidence type="ECO:0000313" key="2">
    <source>
        <dbReference type="EMBL" id="EED87070.1"/>
    </source>
</evidence>
<feature type="compositionally biased region" description="Low complexity" evidence="1">
    <location>
        <begin position="203"/>
        <end position="218"/>
    </location>
</feature>
<reference evidence="2 3" key="1">
    <citation type="journal article" date="2004" name="Science">
        <title>The genome of the diatom Thalassiosira pseudonana: ecology, evolution, and metabolism.</title>
        <authorList>
            <person name="Armbrust E.V."/>
            <person name="Berges J.A."/>
            <person name="Bowler C."/>
            <person name="Green B.R."/>
            <person name="Martinez D."/>
            <person name="Putnam N.H."/>
            <person name="Zhou S."/>
            <person name="Allen A.E."/>
            <person name="Apt K.E."/>
            <person name="Bechner M."/>
            <person name="Brzezinski M.A."/>
            <person name="Chaal B.K."/>
            <person name="Chiovitti A."/>
            <person name="Davis A.K."/>
            <person name="Demarest M.S."/>
            <person name="Detter J.C."/>
            <person name="Glavina T."/>
            <person name="Goodstein D."/>
            <person name="Hadi M.Z."/>
            <person name="Hellsten U."/>
            <person name="Hildebrand M."/>
            <person name="Jenkins B.D."/>
            <person name="Jurka J."/>
            <person name="Kapitonov V.V."/>
            <person name="Kroger N."/>
            <person name="Lau W.W."/>
            <person name="Lane T.W."/>
            <person name="Larimer F.W."/>
            <person name="Lippmeier J.C."/>
            <person name="Lucas S."/>
            <person name="Medina M."/>
            <person name="Montsant A."/>
            <person name="Obornik M."/>
            <person name="Parker M.S."/>
            <person name="Palenik B."/>
            <person name="Pazour G.J."/>
            <person name="Richardson P.M."/>
            <person name="Rynearson T.A."/>
            <person name="Saito M.A."/>
            <person name="Schwartz D.C."/>
            <person name="Thamatrakoln K."/>
            <person name="Valentin K."/>
            <person name="Vardi A."/>
            <person name="Wilkerson F.P."/>
            <person name="Rokhsar D.S."/>
        </authorList>
    </citation>
    <scope>NUCLEOTIDE SEQUENCE [LARGE SCALE GENOMIC DNA]</scope>
    <source>
        <strain evidence="2 3">CCMP1335</strain>
    </source>
</reference>
<proteinExistence type="predicted"/>
<protein>
    <submittedName>
        <fullName evidence="2">Uncharacterized protein</fullName>
    </submittedName>
</protein>
<reference evidence="2 3" key="2">
    <citation type="journal article" date="2008" name="Nature">
        <title>The Phaeodactylum genome reveals the evolutionary history of diatom genomes.</title>
        <authorList>
            <person name="Bowler C."/>
            <person name="Allen A.E."/>
            <person name="Badger J.H."/>
            <person name="Grimwood J."/>
            <person name="Jabbari K."/>
            <person name="Kuo A."/>
            <person name="Maheswari U."/>
            <person name="Martens C."/>
            <person name="Maumus F."/>
            <person name="Otillar R.P."/>
            <person name="Rayko E."/>
            <person name="Salamov A."/>
            <person name="Vandepoele K."/>
            <person name="Beszteri B."/>
            <person name="Gruber A."/>
            <person name="Heijde M."/>
            <person name="Katinka M."/>
            <person name="Mock T."/>
            <person name="Valentin K."/>
            <person name="Verret F."/>
            <person name="Berges J.A."/>
            <person name="Brownlee C."/>
            <person name="Cadoret J.P."/>
            <person name="Chiovitti A."/>
            <person name="Choi C.J."/>
            <person name="Coesel S."/>
            <person name="De Martino A."/>
            <person name="Detter J.C."/>
            <person name="Durkin C."/>
            <person name="Falciatore A."/>
            <person name="Fournet J."/>
            <person name="Haruta M."/>
            <person name="Huysman M.J."/>
            <person name="Jenkins B.D."/>
            <person name="Jiroutova K."/>
            <person name="Jorgensen R.E."/>
            <person name="Joubert Y."/>
            <person name="Kaplan A."/>
            <person name="Kroger N."/>
            <person name="Kroth P.G."/>
            <person name="La Roche J."/>
            <person name="Lindquist E."/>
            <person name="Lommer M."/>
            <person name="Martin-Jezequel V."/>
            <person name="Lopez P.J."/>
            <person name="Lucas S."/>
            <person name="Mangogna M."/>
            <person name="McGinnis K."/>
            <person name="Medlin L.K."/>
            <person name="Montsant A."/>
            <person name="Oudot-Le Secq M.P."/>
            <person name="Napoli C."/>
            <person name="Obornik M."/>
            <person name="Parker M.S."/>
            <person name="Petit J.L."/>
            <person name="Porcel B.M."/>
            <person name="Poulsen N."/>
            <person name="Robison M."/>
            <person name="Rychlewski L."/>
            <person name="Rynearson T.A."/>
            <person name="Schmutz J."/>
            <person name="Shapiro H."/>
            <person name="Siaut M."/>
            <person name="Stanley M."/>
            <person name="Sussman M.R."/>
            <person name="Taylor A.R."/>
            <person name="Vardi A."/>
            <person name="von Dassow P."/>
            <person name="Vyverman W."/>
            <person name="Willis A."/>
            <person name="Wyrwicz L.S."/>
            <person name="Rokhsar D.S."/>
            <person name="Weissenbach J."/>
            <person name="Armbrust E.V."/>
            <person name="Green B.R."/>
            <person name="Van de Peer Y."/>
            <person name="Grigoriev I.V."/>
        </authorList>
    </citation>
    <scope>NUCLEOTIDE SEQUENCE [LARGE SCALE GENOMIC DNA]</scope>
    <source>
        <strain evidence="2 3">CCMP1335</strain>
    </source>
</reference>
<feature type="region of interest" description="Disordered" evidence="1">
    <location>
        <begin position="145"/>
        <end position="277"/>
    </location>
</feature>
<sequence>MCKLKRISQVDAEYGEQTDSNWYDISWLTFESKDKILDDIPPATPSASETRSIPDDAFFTPLSLHHATLCNTSYCTSITTPSASTGPCHPVDLEDFPYNGSTVKGKIVKKSLRSNARTSIWIVSHDDRRRRKNEEIPEKDLKLLSDDYNNDEVPPTAATTSTTRRGLTRRNSQTTATSSNSDGSSEETPAESTTGGKKRRSTRGSSSEEGSKASSSKNKQGKSDDSGSSSRGSNKRKVASGEGNNNSNDNTEEAVAAEENVTAAAAPKKKTKTTATTKVTNKASLAQYGTRSTRGSGAVPMAFLDTLPMPRTVKKTTATKKGGPTKKIKKNENVQVVKMLTGTLYLYRGERPRAEFVRSKY</sequence>
<feature type="compositionally biased region" description="Low complexity" evidence="1">
    <location>
        <begin position="257"/>
        <end position="266"/>
    </location>
</feature>
<dbReference type="PaxDb" id="35128-Thaps8636"/>
<dbReference type="eggNOG" id="ENOG502R23X">
    <property type="taxonomic scope" value="Eukaryota"/>
</dbReference>
<dbReference type="HOGENOM" id="CLU_768336_0_0_1"/>
<dbReference type="InParanoid" id="B8LBL7"/>
<accession>B8LBL7</accession>
<organism evidence="2 3">
    <name type="scientific">Thalassiosira pseudonana</name>
    <name type="common">Marine diatom</name>
    <name type="synonym">Cyclotella nana</name>
    <dbReference type="NCBI Taxonomy" id="35128"/>
    <lineage>
        <taxon>Eukaryota</taxon>
        <taxon>Sar</taxon>
        <taxon>Stramenopiles</taxon>
        <taxon>Ochrophyta</taxon>
        <taxon>Bacillariophyta</taxon>
        <taxon>Coscinodiscophyceae</taxon>
        <taxon>Thalassiosirophycidae</taxon>
        <taxon>Thalassiosirales</taxon>
        <taxon>Thalassiosiraceae</taxon>
        <taxon>Thalassiosira</taxon>
    </lineage>
</organism>
<dbReference type="RefSeq" id="XP_002296374.1">
    <property type="nucleotide sequence ID" value="XM_002296338.1"/>
</dbReference>
<evidence type="ECO:0000313" key="3">
    <source>
        <dbReference type="Proteomes" id="UP000001449"/>
    </source>
</evidence>
<dbReference type="GeneID" id="7452042"/>
<dbReference type="EMBL" id="DS999415">
    <property type="protein sequence ID" value="EED87070.1"/>
    <property type="molecule type" value="Genomic_DNA"/>
</dbReference>
<dbReference type="Proteomes" id="UP000001449">
    <property type="component" value="Chromosome 11"/>
</dbReference>
<dbReference type="AlphaFoldDB" id="B8LBL7"/>
<name>B8LBL7_THAPS</name>
<dbReference type="KEGG" id="tps:THAPSDRAFT_8636"/>
<feature type="compositionally biased region" description="Polar residues" evidence="1">
    <location>
        <begin position="171"/>
        <end position="183"/>
    </location>
</feature>
<keyword evidence="3" id="KW-1185">Reference proteome</keyword>